<comment type="caution">
    <text evidence="4">The sequence shown here is derived from an EMBL/GenBank/DDBJ whole genome shotgun (WGS) entry which is preliminary data.</text>
</comment>
<feature type="compositionally biased region" description="Low complexity" evidence="3">
    <location>
        <begin position="92"/>
        <end position="117"/>
    </location>
</feature>
<dbReference type="Gene3D" id="3.80.10.10">
    <property type="entry name" value="Ribonuclease Inhibitor"/>
    <property type="match status" value="2"/>
</dbReference>
<dbReference type="SUPFAM" id="SSF52058">
    <property type="entry name" value="L domain-like"/>
    <property type="match status" value="1"/>
</dbReference>
<accession>X6NP49</accession>
<dbReference type="GO" id="GO:0005737">
    <property type="term" value="C:cytoplasm"/>
    <property type="evidence" value="ECO:0007669"/>
    <property type="project" value="TreeGrafter"/>
</dbReference>
<feature type="region of interest" description="Disordered" evidence="3">
    <location>
        <begin position="1"/>
        <end position="28"/>
    </location>
</feature>
<feature type="compositionally biased region" description="Basic and acidic residues" evidence="3">
    <location>
        <begin position="62"/>
        <end position="80"/>
    </location>
</feature>
<keyword evidence="5" id="KW-1185">Reference proteome</keyword>
<dbReference type="OrthoDB" id="7451790at2759"/>
<dbReference type="Proteomes" id="UP000023152">
    <property type="component" value="Unassembled WGS sequence"/>
</dbReference>
<dbReference type="AlphaFoldDB" id="X6NP49"/>
<feature type="compositionally biased region" description="Basic and acidic residues" evidence="3">
    <location>
        <begin position="118"/>
        <end position="139"/>
    </location>
</feature>
<organism evidence="4 5">
    <name type="scientific">Reticulomyxa filosa</name>
    <dbReference type="NCBI Taxonomy" id="46433"/>
    <lineage>
        <taxon>Eukaryota</taxon>
        <taxon>Sar</taxon>
        <taxon>Rhizaria</taxon>
        <taxon>Retaria</taxon>
        <taxon>Foraminifera</taxon>
        <taxon>Monothalamids</taxon>
        <taxon>Reticulomyxidae</taxon>
        <taxon>Reticulomyxa</taxon>
    </lineage>
</organism>
<dbReference type="PANTHER" id="PTHR15454:SF34">
    <property type="entry name" value="LEUCINE-RICH REPEAT AND COILED-COIL DOMAIN-CONTAINING PROTEIN 1"/>
    <property type="match status" value="1"/>
</dbReference>
<dbReference type="PANTHER" id="PTHR15454">
    <property type="entry name" value="NISCHARIN RELATED"/>
    <property type="match status" value="1"/>
</dbReference>
<dbReference type="InterPro" id="IPR025875">
    <property type="entry name" value="Leu-rich_rpt_4"/>
</dbReference>
<dbReference type="InterPro" id="IPR001611">
    <property type="entry name" value="Leu-rich_rpt"/>
</dbReference>
<feature type="compositionally biased region" description="Basic and acidic residues" evidence="3">
    <location>
        <begin position="161"/>
        <end position="173"/>
    </location>
</feature>
<gene>
    <name evidence="4" type="ORF">RFI_09984</name>
</gene>
<evidence type="ECO:0000256" key="1">
    <source>
        <dbReference type="ARBA" id="ARBA00022614"/>
    </source>
</evidence>
<evidence type="ECO:0000256" key="3">
    <source>
        <dbReference type="SAM" id="MobiDB-lite"/>
    </source>
</evidence>
<keyword evidence="1" id="KW-0433">Leucine-rich repeat</keyword>
<feature type="region of interest" description="Disordered" evidence="3">
    <location>
        <begin position="53"/>
        <end position="173"/>
    </location>
</feature>
<dbReference type="Pfam" id="PF12799">
    <property type="entry name" value="LRR_4"/>
    <property type="match status" value="1"/>
</dbReference>
<keyword evidence="2" id="KW-0677">Repeat</keyword>
<feature type="compositionally biased region" description="Basic and acidic residues" evidence="3">
    <location>
        <begin position="16"/>
        <end position="28"/>
    </location>
</feature>
<dbReference type="EMBL" id="ASPP01007435">
    <property type="protein sequence ID" value="ETO27147.1"/>
    <property type="molecule type" value="Genomic_DNA"/>
</dbReference>
<dbReference type="PROSITE" id="PS51450">
    <property type="entry name" value="LRR"/>
    <property type="match status" value="5"/>
</dbReference>
<protein>
    <submittedName>
        <fullName evidence="4">Uncharacterized protein</fullName>
    </submittedName>
</protein>
<proteinExistence type="predicted"/>
<evidence type="ECO:0000313" key="4">
    <source>
        <dbReference type="EMBL" id="ETO27147.1"/>
    </source>
</evidence>
<evidence type="ECO:0000313" key="5">
    <source>
        <dbReference type="Proteomes" id="UP000023152"/>
    </source>
</evidence>
<name>X6NP49_RETFI</name>
<reference evidence="4 5" key="1">
    <citation type="journal article" date="2013" name="Curr. Biol.">
        <title>The Genome of the Foraminiferan Reticulomyxa filosa.</title>
        <authorList>
            <person name="Glockner G."/>
            <person name="Hulsmann N."/>
            <person name="Schleicher M."/>
            <person name="Noegel A.A."/>
            <person name="Eichinger L."/>
            <person name="Gallinger C."/>
            <person name="Pawlowski J."/>
            <person name="Sierra R."/>
            <person name="Euteneuer U."/>
            <person name="Pillet L."/>
            <person name="Moustafa A."/>
            <person name="Platzer M."/>
            <person name="Groth M."/>
            <person name="Szafranski K."/>
            <person name="Schliwa M."/>
        </authorList>
    </citation>
    <scope>NUCLEOTIDE SEQUENCE [LARGE SCALE GENOMIC DNA]</scope>
</reference>
<sequence length="402" mass="46825">MTKTLSSNPSLSSSIDYDHTPTKRDKGATKHRFSYVKSVFDLDICKKRYTHMHIPKKKKKKERENSEKGQIKLAIRKDEKSEEQENNEMKGQNKSSSNSNSNSNSKSQNQKQSQSQSNKEEEEKKSQQWNELRQKHEASHPYYRNASKRKSATSRAAKSQSMEREKESKEKKVFSQIAVMETKQDVHGITALHFYDSNIHSFHDIHNLQKAIHLIELDLHCNFICKIEQLQTLTKLKFDFYFNIEVGDLLILNLSSNQITEITGLESLKELEELNLSSNRISAIDVQSLKSQTKLRKLILSYNFIDDLRGLQASCFQIAPMLQHLDLKGNCLADLRQLHHLAHLTSLHQLILQDGTDEKANPFCAHAVSFILCHCYYYYYYYCLYFKSSFEEKKRRGPLFEK</sequence>
<dbReference type="InterPro" id="IPR032675">
    <property type="entry name" value="LRR_dom_sf"/>
</dbReference>
<feature type="compositionally biased region" description="Low complexity" evidence="3">
    <location>
        <begin position="1"/>
        <end position="14"/>
    </location>
</feature>
<evidence type="ECO:0000256" key="2">
    <source>
        <dbReference type="ARBA" id="ARBA00022737"/>
    </source>
</evidence>